<dbReference type="KEGG" id="pry:Prubr_28730"/>
<dbReference type="InterPro" id="IPR050194">
    <property type="entry name" value="Glycosyltransferase_grp1"/>
</dbReference>
<dbReference type="GO" id="GO:0016757">
    <property type="term" value="F:glycosyltransferase activity"/>
    <property type="evidence" value="ECO:0007669"/>
    <property type="project" value="UniProtKB-KW"/>
</dbReference>
<organism evidence="5 6">
    <name type="scientific">Polymorphospora rubra</name>
    <dbReference type="NCBI Taxonomy" id="338584"/>
    <lineage>
        <taxon>Bacteria</taxon>
        <taxon>Bacillati</taxon>
        <taxon>Actinomycetota</taxon>
        <taxon>Actinomycetes</taxon>
        <taxon>Micromonosporales</taxon>
        <taxon>Micromonosporaceae</taxon>
        <taxon>Polymorphospora</taxon>
    </lineage>
</organism>
<dbReference type="Proteomes" id="UP000680866">
    <property type="component" value="Chromosome"/>
</dbReference>
<evidence type="ECO:0000313" key="5">
    <source>
        <dbReference type="EMBL" id="BCJ65852.1"/>
    </source>
</evidence>
<proteinExistence type="predicted"/>
<dbReference type="SUPFAM" id="SSF53756">
    <property type="entry name" value="UDP-Glycosyltransferase/glycogen phosphorylase"/>
    <property type="match status" value="1"/>
</dbReference>
<dbReference type="RefSeq" id="WP_212825573.1">
    <property type="nucleotide sequence ID" value="NZ_AP023359.1"/>
</dbReference>
<dbReference type="Pfam" id="PF13439">
    <property type="entry name" value="Glyco_transf_4"/>
    <property type="match status" value="1"/>
</dbReference>
<evidence type="ECO:0000256" key="2">
    <source>
        <dbReference type="ARBA" id="ARBA00022679"/>
    </source>
</evidence>
<dbReference type="GO" id="GO:1901137">
    <property type="term" value="P:carbohydrate derivative biosynthetic process"/>
    <property type="evidence" value="ECO:0007669"/>
    <property type="project" value="UniProtKB-ARBA"/>
</dbReference>
<dbReference type="EMBL" id="AP023359">
    <property type="protein sequence ID" value="BCJ65852.1"/>
    <property type="molecule type" value="Genomic_DNA"/>
</dbReference>
<protein>
    <submittedName>
        <fullName evidence="5">Mannosyltransferase</fullName>
    </submittedName>
</protein>
<dbReference type="PANTHER" id="PTHR45947">
    <property type="entry name" value="SULFOQUINOVOSYL TRANSFERASE SQD2"/>
    <property type="match status" value="1"/>
</dbReference>
<accession>A0A810MXP1</accession>
<evidence type="ECO:0000259" key="3">
    <source>
        <dbReference type="Pfam" id="PF00534"/>
    </source>
</evidence>
<keyword evidence="2" id="KW-0808">Transferase</keyword>
<dbReference type="Pfam" id="PF00534">
    <property type="entry name" value="Glycos_transf_1"/>
    <property type="match status" value="1"/>
</dbReference>
<evidence type="ECO:0000313" key="6">
    <source>
        <dbReference type="Proteomes" id="UP000680866"/>
    </source>
</evidence>
<evidence type="ECO:0000256" key="1">
    <source>
        <dbReference type="ARBA" id="ARBA00022676"/>
    </source>
</evidence>
<dbReference type="Gene3D" id="3.40.50.2000">
    <property type="entry name" value="Glycogen Phosphorylase B"/>
    <property type="match status" value="2"/>
</dbReference>
<reference evidence="5" key="1">
    <citation type="submission" date="2020-08" db="EMBL/GenBank/DDBJ databases">
        <title>Whole genome shotgun sequence of Polymorphospora rubra NBRC 101157.</title>
        <authorList>
            <person name="Komaki H."/>
            <person name="Tamura T."/>
        </authorList>
    </citation>
    <scope>NUCLEOTIDE SEQUENCE</scope>
    <source>
        <strain evidence="5">NBRC 101157</strain>
    </source>
</reference>
<dbReference type="InterPro" id="IPR028098">
    <property type="entry name" value="Glyco_trans_4-like_N"/>
</dbReference>
<dbReference type="AlphaFoldDB" id="A0A810MXP1"/>
<dbReference type="PANTHER" id="PTHR45947:SF3">
    <property type="entry name" value="SULFOQUINOVOSYL TRANSFERASE SQD2"/>
    <property type="match status" value="1"/>
</dbReference>
<keyword evidence="1 5" id="KW-0328">Glycosyltransferase</keyword>
<dbReference type="InterPro" id="IPR001296">
    <property type="entry name" value="Glyco_trans_1"/>
</dbReference>
<evidence type="ECO:0000259" key="4">
    <source>
        <dbReference type="Pfam" id="PF13439"/>
    </source>
</evidence>
<feature type="domain" description="Glycosyltransferase subfamily 4-like N-terminal" evidence="4">
    <location>
        <begin position="14"/>
        <end position="203"/>
    </location>
</feature>
<sequence>MAHFSDTYLPRRDGIITSLRTLTGALTGGGHECLTVVPGHRRQPAQPDVLPLPAVPCGVADLRLLPWPTLRQVRRIEAWRPDLVHVHTPGPVGLLGVLTARRLGLPVVHTYHTDLQAYVDAYRIPTAAIRVIASLYTRRLGLPAGSVPMPAGGYDDDRRGQVQTVNALLMGDADAVVVPTAAALDRAALPVPAHRLFVVPSAVPNRAVGPHRAAAFRARYGIGEADRMVLFVGRVNREKGIDLLLPAFAKVVAREPRARLVLVGAVYEQRWLRRLIDGSGVGDRVVVTGQLSADQVTAACATAEVFAFPSSTDTQGLVLQEAALAGVPSVIVDADLHRAGALGDAAVLAEATPDGLAAAVTGLLRDPVRARRTAELARTRALRHTPRRYGAAMLDVYRGALTAHHGG</sequence>
<keyword evidence="6" id="KW-1185">Reference proteome</keyword>
<name>A0A810MXP1_9ACTN</name>
<feature type="domain" description="Glycosyl transferase family 1" evidence="3">
    <location>
        <begin position="216"/>
        <end position="378"/>
    </location>
</feature>
<gene>
    <name evidence="5" type="ORF">Prubr_28730</name>
</gene>